<name>A0ABX0Z1N2_9ACTN</name>
<proteinExistence type="predicted"/>
<organism evidence="1 2">
    <name type="scientific">Micromonospora thermarum</name>
    <dbReference type="NCBI Taxonomy" id="2720024"/>
    <lineage>
        <taxon>Bacteria</taxon>
        <taxon>Bacillati</taxon>
        <taxon>Actinomycetota</taxon>
        <taxon>Actinomycetes</taxon>
        <taxon>Micromonosporales</taxon>
        <taxon>Micromonosporaceae</taxon>
        <taxon>Micromonospora</taxon>
    </lineage>
</organism>
<dbReference type="Proteomes" id="UP000783871">
    <property type="component" value="Unassembled WGS sequence"/>
</dbReference>
<gene>
    <name evidence="1" type="ORF">HCJ94_03345</name>
</gene>
<sequence>MEDLLASRWRGQAGRKEVWYTTITDPATGTGVWLHHELVAPTDGATPYAHGLVGVFPPDGRPVLRHVPAAPWRPDGAVFASGDVRMTRDRFTGQVEDVSWDVSWRDGAPPIYTFPRWAWHREVLPAAQVVPAPRALHDGEVRYGDQVVRLTDAPGATGRIFGHGMARRWSWLHADLGGGDVLEIVAAVARRRGWRHLPVLPFVRLRIDGVDWPGGDPLLAALRFRGVLALPEWRVRGRSGDRRLSVTVRQPADRTLSVPYTDPDGSRCVCHNSERADAEILLETRAGGGDWRPERRWHLHGTAHAEVGLR</sequence>
<comment type="caution">
    <text evidence="1">The sequence shown here is derived from an EMBL/GenBank/DDBJ whole genome shotgun (WGS) entry which is preliminary data.</text>
</comment>
<evidence type="ECO:0000313" key="1">
    <source>
        <dbReference type="EMBL" id="NJP31042.1"/>
    </source>
</evidence>
<protein>
    <submittedName>
        <fullName evidence="1">Uncharacterized protein</fullName>
    </submittedName>
</protein>
<dbReference type="RefSeq" id="WP_167999439.1">
    <property type="nucleotide sequence ID" value="NZ_JAATEO010000002.1"/>
</dbReference>
<reference evidence="1 2" key="1">
    <citation type="submission" date="2020-03" db="EMBL/GenBank/DDBJ databases">
        <title>WGS of actinomycetes isolated from Thailand.</title>
        <authorList>
            <person name="Thawai C."/>
        </authorList>
    </citation>
    <scope>NUCLEOTIDE SEQUENCE [LARGE SCALE GENOMIC DNA]</scope>
    <source>
        <strain evidence="1 2">HSS6-12</strain>
    </source>
</reference>
<evidence type="ECO:0000313" key="2">
    <source>
        <dbReference type="Proteomes" id="UP000783871"/>
    </source>
</evidence>
<dbReference type="EMBL" id="JAATEO010000002">
    <property type="protein sequence ID" value="NJP31042.1"/>
    <property type="molecule type" value="Genomic_DNA"/>
</dbReference>
<keyword evidence="2" id="KW-1185">Reference proteome</keyword>
<accession>A0ABX0Z1N2</accession>